<dbReference type="Proteomes" id="UP000324832">
    <property type="component" value="Unassembled WGS sequence"/>
</dbReference>
<evidence type="ECO:0000256" key="8">
    <source>
        <dbReference type="ARBA" id="ARBA00022840"/>
    </source>
</evidence>
<dbReference type="GO" id="GO:0005524">
    <property type="term" value="F:ATP binding"/>
    <property type="evidence" value="ECO:0007669"/>
    <property type="project" value="UniProtKB-KW"/>
</dbReference>
<keyword evidence="4 11" id="KW-0662">Pyridine nucleotide biosynthesis</keyword>
<keyword evidence="9 11" id="KW-0520">NAD</keyword>
<dbReference type="EC" id="2.7.7.1" evidence="11"/>
<reference evidence="13 14" key="1">
    <citation type="submission" date="2017-07" db="EMBL/GenBank/DDBJ databases">
        <authorList>
            <person name="Talla V."/>
            <person name="Backstrom N."/>
        </authorList>
    </citation>
    <scope>NUCLEOTIDE SEQUENCE [LARGE SCALE GENOMIC DNA]</scope>
</reference>
<comment type="similarity">
    <text evidence="3 11">Belongs to the eukaryotic NMN adenylyltransferase family.</text>
</comment>
<comment type="catalytic activity">
    <reaction evidence="10 11">
        <text>nicotinate beta-D-ribonucleotide + ATP + H(+) = deamido-NAD(+) + diphosphate</text>
        <dbReference type="Rhea" id="RHEA:22860"/>
        <dbReference type="ChEBI" id="CHEBI:15378"/>
        <dbReference type="ChEBI" id="CHEBI:30616"/>
        <dbReference type="ChEBI" id="CHEBI:33019"/>
        <dbReference type="ChEBI" id="CHEBI:57502"/>
        <dbReference type="ChEBI" id="CHEBI:58437"/>
        <dbReference type="EC" id="2.7.7.18"/>
    </reaction>
</comment>
<evidence type="ECO:0000256" key="4">
    <source>
        <dbReference type="ARBA" id="ARBA00022642"/>
    </source>
</evidence>
<keyword evidence="7 11" id="KW-0547">Nucleotide-binding</keyword>
<dbReference type="GO" id="GO:0004515">
    <property type="term" value="F:nicotinate-nucleotide adenylyltransferase activity"/>
    <property type="evidence" value="ECO:0007669"/>
    <property type="project" value="UniProtKB-EC"/>
</dbReference>
<protein>
    <recommendedName>
        <fullName evidence="11">Nicotinamide-nucleotide adenylyltransferase</fullName>
        <ecNumber evidence="11">2.7.7.1</ecNumber>
        <ecNumber evidence="11">2.7.7.18</ecNumber>
    </recommendedName>
</protein>
<dbReference type="InterPro" id="IPR004821">
    <property type="entry name" value="Cyt_trans-like"/>
</dbReference>
<evidence type="ECO:0000256" key="6">
    <source>
        <dbReference type="ARBA" id="ARBA00022695"/>
    </source>
</evidence>
<comment type="pathway">
    <text evidence="2">Cofactor biosynthesis; NAD(+) biosynthesis; deamido-NAD(+) from nicotinate D-ribonucleotide: step 1/1.</text>
</comment>
<evidence type="ECO:0000256" key="7">
    <source>
        <dbReference type="ARBA" id="ARBA00022741"/>
    </source>
</evidence>
<proteinExistence type="inferred from homology"/>
<evidence type="ECO:0000256" key="9">
    <source>
        <dbReference type="ARBA" id="ARBA00023027"/>
    </source>
</evidence>
<accession>A0A5E4QG66</accession>
<dbReference type="AlphaFoldDB" id="A0A5E4QG66"/>
<keyword evidence="8 11" id="KW-0067">ATP-binding</keyword>
<dbReference type="InterPro" id="IPR005248">
    <property type="entry name" value="NadD/NMNAT"/>
</dbReference>
<dbReference type="EC" id="2.7.7.18" evidence="11"/>
<sequence length="261" mass="29246">MSQGKVVLVACGSFSPPTYMHLRLFEIAKDYMHSFGLGTIVGGIVSPVHDAYGKKDLVPAPHRIEMLKLSLKSSSWVKVSEWETQQAGWSRTRVSLQYHQDTINKHKSSHNLNEDPPSWLPDDILNVNNIDEPDNLNQMLNGNVSDDVTVKLLCGADLLESFATPGLWSDEDLETILGRYGIVVVSRVGSDPGRMINESDILYKYRRNVIVISNYITSDVSSTVIRRLVRRGESPKYLTDDAVISYIIQHGLYGARSQIKN</sequence>
<dbReference type="PANTHER" id="PTHR12039">
    <property type="entry name" value="NICOTINAMIDE MONONUCLEOTIDE ADENYLYLTRANSFERASE"/>
    <property type="match status" value="1"/>
</dbReference>
<dbReference type="Gene3D" id="3.40.50.620">
    <property type="entry name" value="HUPs"/>
    <property type="match status" value="1"/>
</dbReference>
<dbReference type="EMBL" id="FZQP02002537">
    <property type="protein sequence ID" value="VVC96010.1"/>
    <property type="molecule type" value="Genomic_DNA"/>
</dbReference>
<dbReference type="SUPFAM" id="SSF52374">
    <property type="entry name" value="Nucleotidylyl transferase"/>
    <property type="match status" value="1"/>
</dbReference>
<dbReference type="PANTHER" id="PTHR12039:SF0">
    <property type="entry name" value="NICOTINAMIDE-NUCLEOTIDE ADENYLYLTRANSFERASE"/>
    <property type="match status" value="1"/>
</dbReference>
<organism evidence="13 14">
    <name type="scientific">Leptidea sinapis</name>
    <dbReference type="NCBI Taxonomy" id="189913"/>
    <lineage>
        <taxon>Eukaryota</taxon>
        <taxon>Metazoa</taxon>
        <taxon>Ecdysozoa</taxon>
        <taxon>Arthropoda</taxon>
        <taxon>Hexapoda</taxon>
        <taxon>Insecta</taxon>
        <taxon>Pterygota</taxon>
        <taxon>Neoptera</taxon>
        <taxon>Endopterygota</taxon>
        <taxon>Lepidoptera</taxon>
        <taxon>Glossata</taxon>
        <taxon>Ditrysia</taxon>
        <taxon>Papilionoidea</taxon>
        <taxon>Pieridae</taxon>
        <taxon>Dismorphiinae</taxon>
        <taxon>Leptidea</taxon>
    </lineage>
</organism>
<dbReference type="Pfam" id="PF01467">
    <property type="entry name" value="CTP_transf_like"/>
    <property type="match status" value="1"/>
</dbReference>
<evidence type="ECO:0000313" key="14">
    <source>
        <dbReference type="Proteomes" id="UP000324832"/>
    </source>
</evidence>
<dbReference type="UniPathway" id="UPA00253">
    <property type="reaction ID" value="UER00332"/>
</dbReference>
<evidence type="ECO:0000313" key="13">
    <source>
        <dbReference type="EMBL" id="VVC96010.1"/>
    </source>
</evidence>
<dbReference type="GO" id="GO:0009435">
    <property type="term" value="P:NAD+ biosynthetic process"/>
    <property type="evidence" value="ECO:0007669"/>
    <property type="project" value="UniProtKB-UniPathway"/>
</dbReference>
<evidence type="ECO:0000259" key="12">
    <source>
        <dbReference type="Pfam" id="PF01467"/>
    </source>
</evidence>
<comment type="catalytic activity">
    <reaction evidence="11">
        <text>beta-nicotinamide D-ribonucleotide + ATP + H(+) = diphosphate + NAD(+)</text>
        <dbReference type="Rhea" id="RHEA:21360"/>
        <dbReference type="ChEBI" id="CHEBI:14649"/>
        <dbReference type="ChEBI" id="CHEBI:15378"/>
        <dbReference type="ChEBI" id="CHEBI:30616"/>
        <dbReference type="ChEBI" id="CHEBI:33019"/>
        <dbReference type="ChEBI" id="CHEBI:57540"/>
        <dbReference type="EC" id="2.7.7.1"/>
    </reaction>
</comment>
<dbReference type="InterPro" id="IPR045094">
    <property type="entry name" value="NMNAT_euk"/>
</dbReference>
<feature type="domain" description="Cytidyltransferase-like" evidence="12">
    <location>
        <begin position="9"/>
        <end position="227"/>
    </location>
</feature>
<gene>
    <name evidence="13" type="ORF">LSINAPIS_LOCUS7605</name>
</gene>
<dbReference type="InterPro" id="IPR014729">
    <property type="entry name" value="Rossmann-like_a/b/a_fold"/>
</dbReference>
<evidence type="ECO:0000256" key="10">
    <source>
        <dbReference type="ARBA" id="ARBA00048721"/>
    </source>
</evidence>
<dbReference type="CDD" id="cd09286">
    <property type="entry name" value="NMNAT_Eukarya"/>
    <property type="match status" value="1"/>
</dbReference>
<keyword evidence="6 11" id="KW-0548">Nucleotidyltransferase</keyword>
<name>A0A5E4QG66_9NEOP</name>
<evidence type="ECO:0000256" key="11">
    <source>
        <dbReference type="RuleBase" id="RU362021"/>
    </source>
</evidence>
<dbReference type="FunFam" id="3.40.50.620:FF:000181">
    <property type="entry name" value="Nicotinamide/nicotinic acid mononucleotide adenylyltransferase 3"/>
    <property type="match status" value="1"/>
</dbReference>
<dbReference type="GO" id="GO:0000309">
    <property type="term" value="F:nicotinamide-nucleotide adenylyltransferase activity"/>
    <property type="evidence" value="ECO:0007669"/>
    <property type="project" value="UniProtKB-EC"/>
</dbReference>
<keyword evidence="14" id="KW-1185">Reference proteome</keyword>
<evidence type="ECO:0000256" key="3">
    <source>
        <dbReference type="ARBA" id="ARBA00007064"/>
    </source>
</evidence>
<evidence type="ECO:0000256" key="5">
    <source>
        <dbReference type="ARBA" id="ARBA00022679"/>
    </source>
</evidence>
<evidence type="ECO:0000256" key="2">
    <source>
        <dbReference type="ARBA" id="ARBA00005019"/>
    </source>
</evidence>
<dbReference type="NCBIfam" id="TIGR00482">
    <property type="entry name" value="nicotinate (nicotinamide) nucleotide adenylyltransferase"/>
    <property type="match status" value="1"/>
</dbReference>
<dbReference type="InterPro" id="IPR051182">
    <property type="entry name" value="Euk_NMN_adenylyltrnsfrase"/>
</dbReference>
<comment type="pathway">
    <text evidence="1 11">Cofactor biosynthesis; NAD(+) biosynthesis; NAD(+) from nicotinamide D-ribonucleotide: step 1/1.</text>
</comment>
<keyword evidence="5 11" id="KW-0808">Transferase</keyword>
<evidence type="ECO:0000256" key="1">
    <source>
        <dbReference type="ARBA" id="ARBA00004658"/>
    </source>
</evidence>